<protein>
    <submittedName>
        <fullName evidence="1">Uncharacterized protein</fullName>
    </submittedName>
</protein>
<dbReference type="Proteomes" id="UP000683213">
    <property type="component" value="Unassembled WGS sequence"/>
</dbReference>
<dbReference type="AlphaFoldDB" id="A0A7J4ISU0"/>
<dbReference type="EMBL" id="JAGVWF010000010">
    <property type="protein sequence ID" value="MBS3058958.1"/>
    <property type="molecule type" value="Genomic_DNA"/>
</dbReference>
<reference evidence="2" key="3">
    <citation type="submission" date="2021-05" db="EMBL/GenBank/DDBJ databases">
        <title>Protein family content uncovers lineage relationships and bacterial pathway maintenance mechanisms in DPANN archaea.</title>
        <authorList>
            <person name="Castelle C.J."/>
            <person name="Meheust R."/>
            <person name="Jaffe A.L."/>
            <person name="Seitz K."/>
            <person name="Gong X."/>
            <person name="Baker B.J."/>
            <person name="Banfield J.F."/>
        </authorList>
    </citation>
    <scope>NUCLEOTIDE SEQUENCE</scope>
    <source>
        <strain evidence="2">RIFCSPHIGHO2_01_FULL_GW2011_AR10_43_9</strain>
    </source>
</reference>
<name>A0A7J4ISU0_9ARCH</name>
<dbReference type="Proteomes" id="UP000577419">
    <property type="component" value="Unassembled WGS sequence"/>
</dbReference>
<organism evidence="1 3">
    <name type="scientific">Candidatus Iainarchaeum sp</name>
    <dbReference type="NCBI Taxonomy" id="3101447"/>
    <lineage>
        <taxon>Archaea</taxon>
        <taxon>Candidatus Iainarchaeota</taxon>
        <taxon>Candidatus Iainarchaeia</taxon>
        <taxon>Candidatus Iainarchaeales</taxon>
        <taxon>Candidatus Iainarchaeaceae</taxon>
        <taxon>Candidatus Iainarchaeum</taxon>
    </lineage>
</organism>
<reference evidence="1" key="1">
    <citation type="journal article" date="2020" name="bioRxiv">
        <title>A rank-normalized archaeal taxonomy based on genome phylogeny resolves widespread incomplete and uneven classifications.</title>
        <authorList>
            <person name="Rinke C."/>
            <person name="Chuvochina M."/>
            <person name="Mussig A.J."/>
            <person name="Chaumeil P.-A."/>
            <person name="Waite D.W."/>
            <person name="Whitman W.B."/>
            <person name="Parks D.H."/>
            <person name="Hugenholtz P."/>
        </authorList>
    </citation>
    <scope>NUCLEOTIDE SEQUENCE</scope>
    <source>
        <strain evidence="1">UBA10011</strain>
    </source>
</reference>
<dbReference type="EMBL" id="DUFG01000021">
    <property type="protein sequence ID" value="HIH08588.1"/>
    <property type="molecule type" value="Genomic_DNA"/>
</dbReference>
<evidence type="ECO:0000313" key="1">
    <source>
        <dbReference type="EMBL" id="HIH08588.1"/>
    </source>
</evidence>
<evidence type="ECO:0000313" key="3">
    <source>
        <dbReference type="Proteomes" id="UP000577419"/>
    </source>
</evidence>
<gene>
    <name evidence="1" type="ORF">HA237_04425</name>
    <name evidence="2" type="ORF">J4224_00855</name>
</gene>
<sequence>MAKRKVLEEEQAVYPSNYPPELLREVERWRAWHTPSLSSMPVFETARQVAEEKEYYEHDTIYRKQIGSLTARYDGKLKKAKRGNMKKIREAFDDDREDLLEEARLRRYLMSFDTMKKNYEARKKEFEKIDRAFK</sequence>
<proteinExistence type="predicted"/>
<evidence type="ECO:0000313" key="2">
    <source>
        <dbReference type="EMBL" id="MBS3058958.1"/>
    </source>
</evidence>
<comment type="caution">
    <text evidence="1">The sequence shown here is derived from an EMBL/GenBank/DDBJ whole genome shotgun (WGS) entry which is preliminary data.</text>
</comment>
<accession>A0A7J4ISU0</accession>
<reference evidence="2" key="2">
    <citation type="submission" date="2021-03" db="EMBL/GenBank/DDBJ databases">
        <authorList>
            <person name="Jaffe A."/>
        </authorList>
    </citation>
    <scope>NUCLEOTIDE SEQUENCE</scope>
    <source>
        <strain evidence="2">RIFCSPHIGHO2_01_FULL_GW2011_AR10_43_9</strain>
    </source>
</reference>